<organism evidence="14 15">
    <name type="scientific">Cinara cedri</name>
    <dbReference type="NCBI Taxonomy" id="506608"/>
    <lineage>
        <taxon>Eukaryota</taxon>
        <taxon>Metazoa</taxon>
        <taxon>Ecdysozoa</taxon>
        <taxon>Arthropoda</taxon>
        <taxon>Hexapoda</taxon>
        <taxon>Insecta</taxon>
        <taxon>Pterygota</taxon>
        <taxon>Neoptera</taxon>
        <taxon>Paraneoptera</taxon>
        <taxon>Hemiptera</taxon>
        <taxon>Sternorrhyncha</taxon>
        <taxon>Aphidomorpha</taxon>
        <taxon>Aphidoidea</taxon>
        <taxon>Aphididae</taxon>
        <taxon>Lachninae</taxon>
        <taxon>Cinara</taxon>
    </lineage>
</organism>
<keyword evidence="11 12" id="KW-0407">Ion channel</keyword>
<dbReference type="Gene3D" id="1.10.287.820">
    <property type="entry name" value="Acid-sensing ion channel domain"/>
    <property type="match status" value="1"/>
</dbReference>
<evidence type="ECO:0000256" key="6">
    <source>
        <dbReference type="ARBA" id="ARBA00022989"/>
    </source>
</evidence>
<dbReference type="PANTHER" id="PTHR11690:SF288">
    <property type="entry name" value="AMILORIDE-SENSITIVE NA+ CHANNEL-RELATED"/>
    <property type="match status" value="1"/>
</dbReference>
<keyword evidence="15" id="KW-1185">Reference proteome</keyword>
<comment type="subcellular location">
    <subcellularLocation>
        <location evidence="1">Membrane</location>
        <topology evidence="1">Multi-pass membrane protein</topology>
    </subcellularLocation>
</comment>
<dbReference type="Pfam" id="PF00858">
    <property type="entry name" value="ASC"/>
    <property type="match status" value="1"/>
</dbReference>
<evidence type="ECO:0000256" key="3">
    <source>
        <dbReference type="ARBA" id="ARBA00022448"/>
    </source>
</evidence>
<evidence type="ECO:0000256" key="12">
    <source>
        <dbReference type="RuleBase" id="RU000679"/>
    </source>
</evidence>
<dbReference type="GO" id="GO:0005886">
    <property type="term" value="C:plasma membrane"/>
    <property type="evidence" value="ECO:0007669"/>
    <property type="project" value="TreeGrafter"/>
</dbReference>
<evidence type="ECO:0000256" key="11">
    <source>
        <dbReference type="ARBA" id="ARBA00023303"/>
    </source>
</evidence>
<sequence length="528" mass="60964">MIESNVNHIIIRRRMGILNGKKLNIKPIGIGDGNYLRTFTNATSLHGVIYIGEPKRPYLERIFWICVMSSVFLICGYQIHQLLNSWMESQIITTLSESNKYSLSASDYVPFPGITICSDLQLQYLEKKKTIVNQTLHNEYEDGINLLCHIYEPNLAVNQKFINPNSWNLLINEHRIFCKQRVVSISWTQENIDIPCQYFQPIYTNYGICYSMNMIPFNQLLSNDYNLVLSKLTHPKSDIITKANETMWNPEIGFSKNAKPFHIPWKVIGDTIEDSVTIKFNLKKENTGIHCPITDTGMTLFLHTPNDVPVSIQPTAYISVNSVIYVTTTFTIRKSSENLSGWKPEIRHCYYQHERTLKFFKMYTISNCDIECKANHSLKMCGCVAFYHPRDMKTPICGSASYRCMRQYSNNGYSILNKQLINLNTTNDCNCLETCTHIRYQHNVVYTHRNLTNNVIQPDKQNEVSSILVMYYKRQIWSVQRTALISGNELLGNIGGSLGLFLGASIISVFEVIYFFAIRLFVDRWNKI</sequence>
<evidence type="ECO:0000256" key="5">
    <source>
        <dbReference type="ARBA" id="ARBA00022692"/>
    </source>
</evidence>
<evidence type="ECO:0000313" key="15">
    <source>
        <dbReference type="Proteomes" id="UP000325440"/>
    </source>
</evidence>
<protein>
    <submittedName>
        <fullName evidence="14">Epithelial sodium channel</fullName>
    </submittedName>
</protein>
<dbReference type="InterPro" id="IPR001873">
    <property type="entry name" value="ENaC"/>
</dbReference>
<keyword evidence="4 12" id="KW-0894">Sodium channel</keyword>
<keyword evidence="7" id="KW-0915">Sodium</keyword>
<dbReference type="Gene3D" id="1.10.287.770">
    <property type="entry name" value="YojJ-like"/>
    <property type="match status" value="1"/>
</dbReference>
<evidence type="ECO:0000256" key="8">
    <source>
        <dbReference type="ARBA" id="ARBA00023065"/>
    </source>
</evidence>
<keyword evidence="6 13" id="KW-1133">Transmembrane helix</keyword>
<dbReference type="GO" id="GO:0015280">
    <property type="term" value="F:ligand-gated sodium channel activity"/>
    <property type="evidence" value="ECO:0007669"/>
    <property type="project" value="TreeGrafter"/>
</dbReference>
<keyword evidence="5 12" id="KW-0812">Transmembrane</keyword>
<dbReference type="Proteomes" id="UP000325440">
    <property type="component" value="Unassembled WGS sequence"/>
</dbReference>
<gene>
    <name evidence="14" type="ORF">CINCED_3A013244</name>
</gene>
<proteinExistence type="inferred from homology"/>
<keyword evidence="3 12" id="KW-0813">Transport</keyword>
<feature type="non-terminal residue" evidence="14">
    <location>
        <position position="528"/>
    </location>
</feature>
<evidence type="ECO:0000256" key="4">
    <source>
        <dbReference type="ARBA" id="ARBA00022461"/>
    </source>
</evidence>
<keyword evidence="10 12" id="KW-0739">Sodium transport</keyword>
<dbReference type="OrthoDB" id="6021021at2759"/>
<name>A0A5E4MDC7_9HEMI</name>
<keyword evidence="9 13" id="KW-0472">Membrane</keyword>
<evidence type="ECO:0000256" key="13">
    <source>
        <dbReference type="SAM" id="Phobius"/>
    </source>
</evidence>
<keyword evidence="8 12" id="KW-0406">Ion transport</keyword>
<dbReference type="AlphaFoldDB" id="A0A5E4MDC7"/>
<evidence type="ECO:0000256" key="9">
    <source>
        <dbReference type="ARBA" id="ARBA00023136"/>
    </source>
</evidence>
<evidence type="ECO:0000256" key="1">
    <source>
        <dbReference type="ARBA" id="ARBA00004141"/>
    </source>
</evidence>
<dbReference type="EMBL" id="CABPRJ010000493">
    <property type="protein sequence ID" value="VVC29438.1"/>
    <property type="molecule type" value="Genomic_DNA"/>
</dbReference>
<evidence type="ECO:0000256" key="7">
    <source>
        <dbReference type="ARBA" id="ARBA00023053"/>
    </source>
</evidence>
<accession>A0A5E4MDC7</accession>
<evidence type="ECO:0000256" key="10">
    <source>
        <dbReference type="ARBA" id="ARBA00023201"/>
    </source>
</evidence>
<comment type="similarity">
    <text evidence="2 12">Belongs to the amiloride-sensitive sodium channel (TC 1.A.6) family.</text>
</comment>
<evidence type="ECO:0000313" key="14">
    <source>
        <dbReference type="EMBL" id="VVC29438.1"/>
    </source>
</evidence>
<reference evidence="14 15" key="1">
    <citation type="submission" date="2019-08" db="EMBL/GenBank/DDBJ databases">
        <authorList>
            <person name="Alioto T."/>
            <person name="Alioto T."/>
            <person name="Gomez Garrido J."/>
        </authorList>
    </citation>
    <scope>NUCLEOTIDE SEQUENCE [LARGE SCALE GENOMIC DNA]</scope>
</reference>
<feature type="transmembrane region" description="Helical" evidence="13">
    <location>
        <begin position="498"/>
        <end position="522"/>
    </location>
</feature>
<dbReference type="PANTHER" id="PTHR11690">
    <property type="entry name" value="AMILORIDE-SENSITIVE SODIUM CHANNEL-RELATED"/>
    <property type="match status" value="1"/>
</dbReference>
<evidence type="ECO:0000256" key="2">
    <source>
        <dbReference type="ARBA" id="ARBA00007193"/>
    </source>
</evidence>